<organism evidence="2 3">
    <name type="scientific">Angustibacter aerolatus</name>
    <dbReference type="NCBI Taxonomy" id="1162965"/>
    <lineage>
        <taxon>Bacteria</taxon>
        <taxon>Bacillati</taxon>
        <taxon>Actinomycetota</taxon>
        <taxon>Actinomycetes</taxon>
        <taxon>Kineosporiales</taxon>
        <taxon>Kineosporiaceae</taxon>
    </lineage>
</organism>
<comment type="caution">
    <text evidence="2">The sequence shown here is derived from an EMBL/GenBank/DDBJ whole genome shotgun (WGS) entry which is preliminary data.</text>
</comment>
<keyword evidence="1" id="KW-0812">Transmembrane</keyword>
<accession>A0ABQ6JKE1</accession>
<reference evidence="3" key="1">
    <citation type="journal article" date="2019" name="Int. J. Syst. Evol. Microbiol.">
        <title>The Global Catalogue of Microorganisms (GCM) 10K type strain sequencing project: providing services to taxonomists for standard genome sequencing and annotation.</title>
        <authorList>
            <consortium name="The Broad Institute Genomics Platform"/>
            <consortium name="The Broad Institute Genome Sequencing Center for Infectious Disease"/>
            <person name="Wu L."/>
            <person name="Ma J."/>
        </authorList>
    </citation>
    <scope>NUCLEOTIDE SEQUENCE [LARGE SCALE GENOMIC DNA]</scope>
    <source>
        <strain evidence="3">NBRC 108730</strain>
    </source>
</reference>
<evidence type="ECO:0000313" key="2">
    <source>
        <dbReference type="EMBL" id="GMA87265.1"/>
    </source>
</evidence>
<feature type="transmembrane region" description="Helical" evidence="1">
    <location>
        <begin position="21"/>
        <end position="49"/>
    </location>
</feature>
<name>A0ABQ6JKE1_9ACTN</name>
<proteinExistence type="predicted"/>
<keyword evidence="1" id="KW-0472">Membrane</keyword>
<protein>
    <submittedName>
        <fullName evidence="2">Uncharacterized protein</fullName>
    </submittedName>
</protein>
<keyword evidence="1" id="KW-1133">Transmembrane helix</keyword>
<keyword evidence="3" id="KW-1185">Reference proteome</keyword>
<dbReference type="Proteomes" id="UP001157017">
    <property type="component" value="Unassembled WGS sequence"/>
</dbReference>
<evidence type="ECO:0000256" key="1">
    <source>
        <dbReference type="SAM" id="Phobius"/>
    </source>
</evidence>
<dbReference type="EMBL" id="BSUZ01000001">
    <property type="protein sequence ID" value="GMA87265.1"/>
    <property type="molecule type" value="Genomic_DNA"/>
</dbReference>
<sequence length="53" mass="5580">MLLRMLRQPRAGRPSLLARVVAALVVVGMVGLAAPVLSTPVAAVLRWLATAVF</sequence>
<gene>
    <name evidence="2" type="ORF">GCM10025868_25150</name>
</gene>
<evidence type="ECO:0000313" key="3">
    <source>
        <dbReference type="Proteomes" id="UP001157017"/>
    </source>
</evidence>